<dbReference type="OrthoDB" id="10002367at2759"/>
<reference evidence="2" key="1">
    <citation type="submission" date="2021-02" db="EMBL/GenBank/DDBJ databases">
        <authorList>
            <person name="Nowell W R."/>
        </authorList>
    </citation>
    <scope>NUCLEOTIDE SEQUENCE</scope>
    <source>
        <strain evidence="2">Ploen Becks lab</strain>
    </source>
</reference>
<evidence type="ECO:0000259" key="1">
    <source>
        <dbReference type="PROSITE" id="PS52002"/>
    </source>
</evidence>
<dbReference type="InterPro" id="IPR039267">
    <property type="entry name" value="Lsm11"/>
</dbReference>
<keyword evidence="3" id="KW-1185">Reference proteome</keyword>
<dbReference type="SUPFAM" id="SSF50182">
    <property type="entry name" value="Sm-like ribonucleoproteins"/>
    <property type="match status" value="1"/>
</dbReference>
<dbReference type="Pfam" id="PF01423">
    <property type="entry name" value="LSM"/>
    <property type="match status" value="1"/>
</dbReference>
<proteinExistence type="predicted"/>
<protein>
    <recommendedName>
        <fullName evidence="1">Sm domain-containing protein</fullName>
    </recommendedName>
</protein>
<dbReference type="PROSITE" id="PS52002">
    <property type="entry name" value="SM"/>
    <property type="match status" value="1"/>
</dbReference>
<feature type="domain" description="Sm" evidence="1">
    <location>
        <begin position="40"/>
        <end position="164"/>
    </location>
</feature>
<dbReference type="GO" id="GO:0071209">
    <property type="term" value="F:U7 snRNA binding"/>
    <property type="evidence" value="ECO:0007669"/>
    <property type="project" value="InterPro"/>
</dbReference>
<dbReference type="PANTHER" id="PTHR21415">
    <property type="entry name" value="U7 SNRNA-ASSOCIATED SM-LIKE PROTEIN LSM11"/>
    <property type="match status" value="1"/>
</dbReference>
<dbReference type="AlphaFoldDB" id="A0A814NEC2"/>
<dbReference type="EMBL" id="CAJNOC010006970">
    <property type="protein sequence ID" value="CAF1089367.1"/>
    <property type="molecule type" value="Genomic_DNA"/>
</dbReference>
<evidence type="ECO:0000313" key="3">
    <source>
        <dbReference type="Proteomes" id="UP000663879"/>
    </source>
</evidence>
<dbReference type="GO" id="GO:0006398">
    <property type="term" value="P:mRNA 3'-end processing by stem-loop binding and cleavage"/>
    <property type="evidence" value="ECO:0007669"/>
    <property type="project" value="TreeGrafter"/>
</dbReference>
<accession>A0A814NEC2</accession>
<dbReference type="SMART" id="SM00651">
    <property type="entry name" value="Sm"/>
    <property type="match status" value="1"/>
</dbReference>
<dbReference type="InterPro" id="IPR001163">
    <property type="entry name" value="Sm_dom_euk/arc"/>
</dbReference>
<comment type="caution">
    <text evidence="2">The sequence shown here is derived from an EMBL/GenBank/DDBJ whole genome shotgun (WGS) entry which is preliminary data.</text>
</comment>
<organism evidence="2 3">
    <name type="scientific">Brachionus calyciflorus</name>
    <dbReference type="NCBI Taxonomy" id="104777"/>
    <lineage>
        <taxon>Eukaryota</taxon>
        <taxon>Metazoa</taxon>
        <taxon>Spiralia</taxon>
        <taxon>Gnathifera</taxon>
        <taxon>Rotifera</taxon>
        <taxon>Eurotatoria</taxon>
        <taxon>Monogononta</taxon>
        <taxon>Pseudotrocha</taxon>
        <taxon>Ploima</taxon>
        <taxon>Brachionidae</taxon>
        <taxon>Brachionus</taxon>
    </lineage>
</organism>
<evidence type="ECO:0000313" key="2">
    <source>
        <dbReference type="EMBL" id="CAF1089367.1"/>
    </source>
</evidence>
<sequence>MNSKVALKSDQDVQKDQKLKKKVKNVFTYMESTFQTNGPKSLLYKSIKENSRIKVWTRSHSYVRSICTGYLVAFDQYWNLAMIDVDEVYRIPINKIETDLDKLPKELEKANLEDSEHIKKINTDFQEIESKLNLYKSGRFNLFERHVNQLFIRGDNIVTVTLAD</sequence>
<dbReference type="InterPro" id="IPR047575">
    <property type="entry name" value="Sm"/>
</dbReference>
<dbReference type="Gene3D" id="2.30.30.100">
    <property type="match status" value="1"/>
</dbReference>
<dbReference type="GO" id="GO:0005683">
    <property type="term" value="C:U7 snRNP"/>
    <property type="evidence" value="ECO:0007669"/>
    <property type="project" value="TreeGrafter"/>
</dbReference>
<gene>
    <name evidence="2" type="ORF">OXX778_LOCUS20590</name>
</gene>
<name>A0A814NEC2_9BILA</name>
<dbReference type="InterPro" id="IPR010920">
    <property type="entry name" value="LSM_dom_sf"/>
</dbReference>
<dbReference type="PANTHER" id="PTHR21415:SF1">
    <property type="entry name" value="U7 SNRNA-ASSOCIATED SM-LIKE PROTEIN LSM11"/>
    <property type="match status" value="1"/>
</dbReference>
<dbReference type="Proteomes" id="UP000663879">
    <property type="component" value="Unassembled WGS sequence"/>
</dbReference>